<dbReference type="Pfam" id="PF13833">
    <property type="entry name" value="EF-hand_8"/>
    <property type="match status" value="1"/>
</dbReference>
<keyword evidence="5" id="KW-0418">Kinase</keyword>
<evidence type="ECO:0000256" key="8">
    <source>
        <dbReference type="ARBA" id="ARBA00048679"/>
    </source>
</evidence>
<evidence type="ECO:0000259" key="11">
    <source>
        <dbReference type="PROSITE" id="PS50222"/>
    </source>
</evidence>
<evidence type="ECO:0000313" key="13">
    <source>
        <dbReference type="Proteomes" id="UP000037923"/>
    </source>
</evidence>
<dbReference type="PROSITE" id="PS50222">
    <property type="entry name" value="EF_HAND_2"/>
    <property type="match status" value="2"/>
</dbReference>
<dbReference type="InterPro" id="IPR002048">
    <property type="entry name" value="EF_hand_dom"/>
</dbReference>
<dbReference type="RefSeq" id="XP_015659609.1">
    <property type="nucleotide sequence ID" value="XM_015802208.1"/>
</dbReference>
<evidence type="ECO:0000256" key="2">
    <source>
        <dbReference type="ARBA" id="ARBA00022527"/>
    </source>
</evidence>
<evidence type="ECO:0000256" key="9">
    <source>
        <dbReference type="PROSITE-ProRule" id="PRU10141"/>
    </source>
</evidence>
<dbReference type="GO" id="GO:0005524">
    <property type="term" value="F:ATP binding"/>
    <property type="evidence" value="ECO:0007669"/>
    <property type="project" value="UniProtKB-UniRule"/>
</dbReference>
<dbReference type="SUPFAM" id="SSF47473">
    <property type="entry name" value="EF-hand"/>
    <property type="match status" value="1"/>
</dbReference>
<dbReference type="VEuPathDB" id="TriTrypDB:LpyrH10_07_3170"/>
<dbReference type="PANTHER" id="PTHR43895">
    <property type="entry name" value="CALCIUM/CALMODULIN-DEPENDENT PROTEIN KINASE KINASE-RELATED"/>
    <property type="match status" value="1"/>
</dbReference>
<evidence type="ECO:0000256" key="6">
    <source>
        <dbReference type="ARBA" id="ARBA00022840"/>
    </source>
</evidence>
<evidence type="ECO:0000256" key="4">
    <source>
        <dbReference type="ARBA" id="ARBA00022741"/>
    </source>
</evidence>
<comment type="catalytic activity">
    <reaction evidence="8">
        <text>L-seryl-[protein] + ATP = O-phospho-L-seryl-[protein] + ADP + H(+)</text>
        <dbReference type="Rhea" id="RHEA:17989"/>
        <dbReference type="Rhea" id="RHEA-COMP:9863"/>
        <dbReference type="Rhea" id="RHEA-COMP:11604"/>
        <dbReference type="ChEBI" id="CHEBI:15378"/>
        <dbReference type="ChEBI" id="CHEBI:29999"/>
        <dbReference type="ChEBI" id="CHEBI:30616"/>
        <dbReference type="ChEBI" id="CHEBI:83421"/>
        <dbReference type="ChEBI" id="CHEBI:456216"/>
        <dbReference type="EC" id="2.7.11.1"/>
    </reaction>
</comment>
<dbReference type="GO" id="GO:0004674">
    <property type="term" value="F:protein serine/threonine kinase activity"/>
    <property type="evidence" value="ECO:0007669"/>
    <property type="project" value="UniProtKB-KW"/>
</dbReference>
<dbReference type="Pfam" id="PF13499">
    <property type="entry name" value="EF-hand_7"/>
    <property type="match status" value="1"/>
</dbReference>
<dbReference type="InterPro" id="IPR011009">
    <property type="entry name" value="Kinase-like_dom_sf"/>
</dbReference>
<name>A0A0M9G2N0_LEPPY</name>
<dbReference type="AlphaFoldDB" id="A0A0M9G2N0"/>
<dbReference type="GeneID" id="26904801"/>
<sequence length="623" mass="70727">MPSEAPKKLIGGHIELGHVLGTGGFGKVYYAYDMKKNVNVAVKMIDKELVRSSGIQSYVEREIEMMRKIKNPHVVRLLEAIETSKAYNLVMELAPNGELFDKIVDSQRFDEDTARNYFQQLISAVHYCHAMNIVHRDLKAENLLLGENNVLKVCDFGLSRYTKEGRFNDHEVLFTSLAGSIDYQAPEVLKERGYEGSACDMWSCGCILFFMLCGYLPFTDRSDGLTRKRILSCQYNKNSRYLPEGAADLISRLLERSPSTRYKTSDVIQHPWFRVNIDPELFPKDKVEPTPSSPSGKEFIQRAITPQASSSSFTNATELTPTTQKADEIHQAFQSCNVTGDGFLNKEEVRDALIKLNGDVEVSEQEVKDFMENFQLDAEGRITEEDFVIGWTKHQNSLGKKYDIAKMAHLFHYDLEKEFLSALRKAFDSVDAEHSGTITKQNLKSLNLGLTDKDVESVFRTIDTDNKGLQALTFELFVGLCLKYDFFKNHPLAIRLRRLNTFFEVTEHAAFRTSLNTGYTVSGQREVIKALLLSKQESLATMFEEGDVNGFLYGTHSQESKKVLEVGVRLLPAAAGYTKVIAYRIGGKTTEFHKWFLNLRKLMKDELLRCEEDTAVKGEPELM</sequence>
<keyword evidence="4 9" id="KW-0547">Nucleotide-binding</keyword>
<organism evidence="12 13">
    <name type="scientific">Leptomonas pyrrhocoris</name>
    <name type="common">Firebug parasite</name>
    <dbReference type="NCBI Taxonomy" id="157538"/>
    <lineage>
        <taxon>Eukaryota</taxon>
        <taxon>Discoba</taxon>
        <taxon>Euglenozoa</taxon>
        <taxon>Kinetoplastea</taxon>
        <taxon>Metakinetoplastina</taxon>
        <taxon>Trypanosomatida</taxon>
        <taxon>Trypanosomatidae</taxon>
        <taxon>Leishmaniinae</taxon>
        <taxon>Leptomonas</taxon>
    </lineage>
</organism>
<dbReference type="SMART" id="SM00054">
    <property type="entry name" value="EFh"/>
    <property type="match status" value="3"/>
</dbReference>
<accession>A0A0M9G2N0</accession>
<evidence type="ECO:0000259" key="10">
    <source>
        <dbReference type="PROSITE" id="PS50011"/>
    </source>
</evidence>
<dbReference type="InterPro" id="IPR000719">
    <property type="entry name" value="Prot_kinase_dom"/>
</dbReference>
<dbReference type="InterPro" id="IPR017441">
    <property type="entry name" value="Protein_kinase_ATP_BS"/>
</dbReference>
<dbReference type="SUPFAM" id="SSF56112">
    <property type="entry name" value="Protein kinase-like (PK-like)"/>
    <property type="match status" value="1"/>
</dbReference>
<evidence type="ECO:0000256" key="1">
    <source>
        <dbReference type="ARBA" id="ARBA00012513"/>
    </source>
</evidence>
<dbReference type="InterPro" id="IPR011992">
    <property type="entry name" value="EF-hand-dom_pair"/>
</dbReference>
<keyword evidence="2" id="KW-0723">Serine/threonine-protein kinase</keyword>
<feature type="domain" description="EF-hand" evidence="11">
    <location>
        <begin position="324"/>
        <end position="359"/>
    </location>
</feature>
<evidence type="ECO:0000256" key="7">
    <source>
        <dbReference type="ARBA" id="ARBA00047899"/>
    </source>
</evidence>
<dbReference type="GO" id="GO:0007165">
    <property type="term" value="P:signal transduction"/>
    <property type="evidence" value="ECO:0007669"/>
    <property type="project" value="TreeGrafter"/>
</dbReference>
<evidence type="ECO:0000313" key="12">
    <source>
        <dbReference type="EMBL" id="KPA81170.1"/>
    </source>
</evidence>
<dbReference type="FunFam" id="3.30.200.20:FF:000042">
    <property type="entry name" value="Aurora kinase A"/>
    <property type="match status" value="1"/>
</dbReference>
<dbReference type="FunFam" id="1.10.238.10:FF:000491">
    <property type="entry name" value="Protein kinase, putative"/>
    <property type="match status" value="1"/>
</dbReference>
<dbReference type="PROSITE" id="PS00108">
    <property type="entry name" value="PROTEIN_KINASE_ST"/>
    <property type="match status" value="1"/>
</dbReference>
<dbReference type="OMA" id="WFAMHAP"/>
<dbReference type="Proteomes" id="UP000037923">
    <property type="component" value="Unassembled WGS sequence"/>
</dbReference>
<dbReference type="OrthoDB" id="541276at2759"/>
<dbReference type="EC" id="2.7.11.1" evidence="1"/>
<comment type="catalytic activity">
    <reaction evidence="7">
        <text>L-threonyl-[protein] + ATP = O-phospho-L-threonyl-[protein] + ADP + H(+)</text>
        <dbReference type="Rhea" id="RHEA:46608"/>
        <dbReference type="Rhea" id="RHEA-COMP:11060"/>
        <dbReference type="Rhea" id="RHEA-COMP:11605"/>
        <dbReference type="ChEBI" id="CHEBI:15378"/>
        <dbReference type="ChEBI" id="CHEBI:30013"/>
        <dbReference type="ChEBI" id="CHEBI:30616"/>
        <dbReference type="ChEBI" id="CHEBI:61977"/>
        <dbReference type="ChEBI" id="CHEBI:456216"/>
        <dbReference type="EC" id="2.7.11.1"/>
    </reaction>
</comment>
<dbReference type="Gene3D" id="1.10.510.10">
    <property type="entry name" value="Transferase(Phosphotransferase) domain 1"/>
    <property type="match status" value="1"/>
</dbReference>
<dbReference type="CDD" id="cd00051">
    <property type="entry name" value="EFh"/>
    <property type="match status" value="1"/>
</dbReference>
<comment type="caution">
    <text evidence="12">The sequence shown here is derived from an EMBL/GenBank/DDBJ whole genome shotgun (WGS) entry which is preliminary data.</text>
</comment>
<dbReference type="PROSITE" id="PS50011">
    <property type="entry name" value="PROTEIN_KINASE_DOM"/>
    <property type="match status" value="1"/>
</dbReference>
<reference evidence="12 13" key="1">
    <citation type="submission" date="2015-07" db="EMBL/GenBank/DDBJ databases">
        <title>High-quality genome of monoxenous trypanosomatid Leptomonas pyrrhocoris.</title>
        <authorList>
            <person name="Flegontov P."/>
            <person name="Butenko A."/>
            <person name="Firsov S."/>
            <person name="Vlcek C."/>
            <person name="Logacheva M.D."/>
            <person name="Field M."/>
            <person name="Filatov D."/>
            <person name="Flegontova O."/>
            <person name="Gerasimov E."/>
            <person name="Jackson A.P."/>
            <person name="Kelly S."/>
            <person name="Opperdoes F."/>
            <person name="O'Reilly A."/>
            <person name="Votypka J."/>
            <person name="Yurchenko V."/>
            <person name="Lukes J."/>
        </authorList>
    </citation>
    <scope>NUCLEOTIDE SEQUENCE [LARGE SCALE GENOMIC DNA]</scope>
    <source>
        <strain evidence="12">H10</strain>
    </source>
</reference>
<dbReference type="PANTHER" id="PTHR43895:SF32">
    <property type="entry name" value="SERINE_THREONINE-PROTEIN KINASE CHK1"/>
    <property type="match status" value="1"/>
</dbReference>
<dbReference type="FunFam" id="1.10.510.10:FF:000571">
    <property type="entry name" value="Maternal embryonic leucine zipper kinase"/>
    <property type="match status" value="1"/>
</dbReference>
<dbReference type="InterPro" id="IPR008271">
    <property type="entry name" value="Ser/Thr_kinase_AS"/>
</dbReference>
<dbReference type="Pfam" id="PF00069">
    <property type="entry name" value="Pkinase"/>
    <property type="match status" value="1"/>
</dbReference>
<proteinExistence type="predicted"/>
<dbReference type="CDD" id="cd14003">
    <property type="entry name" value="STKc_AMPK-like"/>
    <property type="match status" value="1"/>
</dbReference>
<dbReference type="GO" id="GO:0005509">
    <property type="term" value="F:calcium ion binding"/>
    <property type="evidence" value="ECO:0007669"/>
    <property type="project" value="InterPro"/>
</dbReference>
<keyword evidence="3" id="KW-0808">Transferase</keyword>
<feature type="domain" description="EF-hand" evidence="11">
    <location>
        <begin position="418"/>
        <end position="453"/>
    </location>
</feature>
<feature type="binding site" evidence="9">
    <location>
        <position position="43"/>
    </location>
    <ligand>
        <name>ATP</name>
        <dbReference type="ChEBI" id="CHEBI:30616"/>
    </ligand>
</feature>
<dbReference type="PROSITE" id="PS00107">
    <property type="entry name" value="PROTEIN_KINASE_ATP"/>
    <property type="match status" value="1"/>
</dbReference>
<gene>
    <name evidence="12" type="ORF">ABB37_04510</name>
</gene>
<feature type="domain" description="Protein kinase" evidence="10">
    <location>
        <begin position="14"/>
        <end position="273"/>
    </location>
</feature>
<dbReference type="EMBL" id="LGTL01000007">
    <property type="protein sequence ID" value="KPA81170.1"/>
    <property type="molecule type" value="Genomic_DNA"/>
</dbReference>
<protein>
    <recommendedName>
        <fullName evidence="1">non-specific serine/threonine protein kinase</fullName>
        <ecNumber evidence="1">2.7.11.1</ecNumber>
    </recommendedName>
</protein>
<evidence type="ECO:0000256" key="5">
    <source>
        <dbReference type="ARBA" id="ARBA00022777"/>
    </source>
</evidence>
<evidence type="ECO:0000256" key="3">
    <source>
        <dbReference type="ARBA" id="ARBA00022679"/>
    </source>
</evidence>
<dbReference type="Gene3D" id="1.10.238.10">
    <property type="entry name" value="EF-hand"/>
    <property type="match status" value="2"/>
</dbReference>
<dbReference type="SMART" id="SM00220">
    <property type="entry name" value="S_TKc"/>
    <property type="match status" value="1"/>
</dbReference>
<keyword evidence="13" id="KW-1185">Reference proteome</keyword>
<keyword evidence="6 9" id="KW-0067">ATP-binding</keyword>